<dbReference type="EMBL" id="CP002801">
    <property type="protein sequence ID" value="AEH10315.1"/>
    <property type="molecule type" value="Genomic_DNA"/>
</dbReference>
<gene>
    <name evidence="2" type="ordered locus">FsymDg_2998</name>
</gene>
<dbReference type="InterPro" id="IPR032710">
    <property type="entry name" value="NTF2-like_dom_sf"/>
</dbReference>
<evidence type="ECO:0000313" key="2">
    <source>
        <dbReference type="EMBL" id="AEH10315.1"/>
    </source>
</evidence>
<dbReference type="RefSeq" id="WP_013874215.1">
    <property type="nucleotide sequence ID" value="NC_015656.1"/>
</dbReference>
<proteinExistence type="predicted"/>
<organism evidence="2 3">
    <name type="scientific">Candidatus Protofrankia datiscae</name>
    <dbReference type="NCBI Taxonomy" id="2716812"/>
    <lineage>
        <taxon>Bacteria</taxon>
        <taxon>Bacillati</taxon>
        <taxon>Actinomycetota</taxon>
        <taxon>Actinomycetes</taxon>
        <taxon>Frankiales</taxon>
        <taxon>Frankiaceae</taxon>
        <taxon>Protofrankia</taxon>
    </lineage>
</organism>
<dbReference type="CDD" id="cd00531">
    <property type="entry name" value="NTF2_like"/>
    <property type="match status" value="1"/>
</dbReference>
<dbReference type="STRING" id="656024.FsymDg_2998"/>
<reference evidence="2 3" key="1">
    <citation type="submission" date="2011-05" db="EMBL/GenBank/DDBJ databases">
        <title>Complete sequence of chromosome of Frankia symbiont of Datisca glomerata.</title>
        <authorList>
            <consortium name="US DOE Joint Genome Institute"/>
            <person name="Lucas S."/>
            <person name="Han J."/>
            <person name="Lapidus A."/>
            <person name="Cheng J.-F."/>
            <person name="Goodwin L."/>
            <person name="Pitluck S."/>
            <person name="Peters L."/>
            <person name="Mikhailova N."/>
            <person name="Chertkov O."/>
            <person name="Teshima H."/>
            <person name="Han C."/>
            <person name="Tapia R."/>
            <person name="Land M."/>
            <person name="Hauser L."/>
            <person name="Kyrpides N."/>
            <person name="Ivanova N."/>
            <person name="Pagani I."/>
            <person name="Berry A."/>
            <person name="Pawlowski K."/>
            <person name="Persson T."/>
            <person name="Vanden Heuvel B."/>
            <person name="Benson D."/>
            <person name="Woyke T."/>
        </authorList>
    </citation>
    <scope>NUCLEOTIDE SEQUENCE [LARGE SCALE GENOMIC DNA]</scope>
    <source>
        <strain evidence="3">4085684</strain>
    </source>
</reference>
<protein>
    <submittedName>
        <fullName evidence="2">Nuclear transport factor 2</fullName>
    </submittedName>
</protein>
<evidence type="ECO:0000259" key="1">
    <source>
        <dbReference type="Pfam" id="PF13577"/>
    </source>
</evidence>
<accession>F8AWU0</accession>
<keyword evidence="3" id="KW-1185">Reference proteome</keyword>
<name>F8AWU0_9ACTN</name>
<dbReference type="KEGG" id="fsy:FsymDg_2998"/>
<dbReference type="SUPFAM" id="SSF54427">
    <property type="entry name" value="NTF2-like"/>
    <property type="match status" value="1"/>
</dbReference>
<dbReference type="HOGENOM" id="CLU_106738_7_3_11"/>
<evidence type="ECO:0000313" key="3">
    <source>
        <dbReference type="Proteomes" id="UP000001549"/>
    </source>
</evidence>
<dbReference type="AlphaFoldDB" id="F8AWU0"/>
<sequence>MTVAHELDAAARQEITELYAQYTHAFDDNSPEDLADLFTDDGIFVRDDAEPVHGRAALAELVRGVAARGAGSRHLVSSVVVEPSATGASGSAYVQVISIDADTVRLVVIGRYHDEFARSEGRWRFRSRRFTSFTSAGLTGATIAAAAEAG</sequence>
<dbReference type="InterPro" id="IPR037401">
    <property type="entry name" value="SnoaL-like"/>
</dbReference>
<dbReference type="Pfam" id="PF13577">
    <property type="entry name" value="SnoaL_4"/>
    <property type="match status" value="1"/>
</dbReference>
<dbReference type="eggNOG" id="COG5517">
    <property type="taxonomic scope" value="Bacteria"/>
</dbReference>
<dbReference type="Gene3D" id="3.10.450.50">
    <property type="match status" value="1"/>
</dbReference>
<feature type="domain" description="SnoaL-like" evidence="1">
    <location>
        <begin position="9"/>
        <end position="129"/>
    </location>
</feature>
<dbReference type="Proteomes" id="UP000001549">
    <property type="component" value="Chromosome"/>
</dbReference>